<gene>
    <name evidence="3" type="ORF">ANSO36C_66920</name>
</gene>
<feature type="domain" description="Tyr recombinase" evidence="2">
    <location>
        <begin position="190"/>
        <end position="388"/>
    </location>
</feature>
<dbReference type="InterPro" id="IPR050090">
    <property type="entry name" value="Tyrosine_recombinase_XerCD"/>
</dbReference>
<keyword evidence="4" id="KW-1185">Reference proteome</keyword>
<name>A0ABN6QF46_NOSCO</name>
<proteinExistence type="predicted"/>
<dbReference type="EMBL" id="AP025734">
    <property type="protein sequence ID" value="BDI20890.1"/>
    <property type="molecule type" value="Genomic_DNA"/>
</dbReference>
<protein>
    <recommendedName>
        <fullName evidence="2">Tyr recombinase domain-containing protein</fullName>
    </recommendedName>
</protein>
<dbReference type="InterPro" id="IPR002104">
    <property type="entry name" value="Integrase_catalytic"/>
</dbReference>
<evidence type="ECO:0000259" key="2">
    <source>
        <dbReference type="PROSITE" id="PS51898"/>
    </source>
</evidence>
<dbReference type="PANTHER" id="PTHR30349">
    <property type="entry name" value="PHAGE INTEGRASE-RELATED"/>
    <property type="match status" value="1"/>
</dbReference>
<keyword evidence="1" id="KW-0233">DNA recombination</keyword>
<organism evidence="3 4">
    <name type="scientific">Nostoc cf. commune SO-36</name>
    <dbReference type="NCBI Taxonomy" id="449208"/>
    <lineage>
        <taxon>Bacteria</taxon>
        <taxon>Bacillati</taxon>
        <taxon>Cyanobacteriota</taxon>
        <taxon>Cyanophyceae</taxon>
        <taxon>Nostocales</taxon>
        <taxon>Nostocaceae</taxon>
        <taxon>Nostoc</taxon>
    </lineage>
</organism>
<dbReference type="InterPro" id="IPR011010">
    <property type="entry name" value="DNA_brk_join_enz"/>
</dbReference>
<geneLocation type="plasmid" evidence="3 4">
    <name>pANSO36B</name>
</geneLocation>
<evidence type="ECO:0000313" key="3">
    <source>
        <dbReference type="EMBL" id="BDI20890.1"/>
    </source>
</evidence>
<reference evidence="3" key="1">
    <citation type="submission" date="2022-04" db="EMBL/GenBank/DDBJ databases">
        <title>Complete genome sequence of a cyanobacterium, Nostoc sp. SO-36, isolated in Antarctica.</title>
        <authorList>
            <person name="Kanesaki Y."/>
            <person name="Effendi D."/>
            <person name="Sakamoto T."/>
            <person name="Ohtani S."/>
            <person name="Awai K."/>
        </authorList>
    </citation>
    <scope>NUCLEOTIDE SEQUENCE</scope>
    <source>
        <strain evidence="3">SO-36</strain>
        <plasmid evidence="3">pANSO36B</plasmid>
    </source>
</reference>
<evidence type="ECO:0000256" key="1">
    <source>
        <dbReference type="ARBA" id="ARBA00023172"/>
    </source>
</evidence>
<dbReference type="Proteomes" id="UP001055453">
    <property type="component" value="Plasmid pANSO36B"/>
</dbReference>
<dbReference type="InterPro" id="IPR013762">
    <property type="entry name" value="Integrase-like_cat_sf"/>
</dbReference>
<sequence length="498" mass="58338">MKIEEIAKDLIYPSLEMQVLEQTKPTVENRPKETFGAKRPHILIAPKEFEFDHDVWTTEHLGYEKGIHAHNKINFSYIQQPWLKYYFKKFILYLSNTRLAFSTLIVKVAYINVFSDFLTAISYSQEFPGISRELIINYLSYLRGNNYSYFHHIHCISILKTFFETGVVNNWFQVEPALIRLEDWPKESKRLPRFIPEGVMTQLNQHLEYLPKSVMRMVLVDIECGFRIGELTRLKFDCLKSNGKGGWYIQYQMYKMNKEHTKPISNELAKVIQEQQAYIKEELGNGFTYLFCGRATGKSDDFIPEPKLMTSTSFINYIKRLAQKFNVKDSSGKIWNFQSHQFRHTVGTRMINAGVPQHIIQRFLGHESPEMTMVYAHIFDETLSKEVEKYHKSRVVNFKGETAKLEETILSSNDDLEWFKKNVQARALEHGYCARPKILGNCDIPGFDGCYNCPHWRTNKNFLPILKSTLERTNNVLKKLTVVVGSYKSIRTRLLKRI</sequence>
<dbReference type="PROSITE" id="PS51898">
    <property type="entry name" value="TYR_RECOMBINASE"/>
    <property type="match status" value="1"/>
</dbReference>
<keyword evidence="3" id="KW-0614">Plasmid</keyword>
<dbReference type="SUPFAM" id="SSF56349">
    <property type="entry name" value="DNA breaking-rejoining enzymes"/>
    <property type="match status" value="1"/>
</dbReference>
<dbReference type="RefSeq" id="WP_251960814.1">
    <property type="nucleotide sequence ID" value="NZ_AP025734.1"/>
</dbReference>
<accession>A0ABN6QF46</accession>
<dbReference type="Gene3D" id="1.10.443.10">
    <property type="entry name" value="Intergrase catalytic core"/>
    <property type="match status" value="1"/>
</dbReference>
<evidence type="ECO:0000313" key="4">
    <source>
        <dbReference type="Proteomes" id="UP001055453"/>
    </source>
</evidence>
<dbReference type="Pfam" id="PF00589">
    <property type="entry name" value="Phage_integrase"/>
    <property type="match status" value="1"/>
</dbReference>